<dbReference type="EMBL" id="CP025096">
    <property type="protein sequence ID" value="AUD04656.1"/>
    <property type="molecule type" value="Genomic_DNA"/>
</dbReference>
<proteinExistence type="predicted"/>
<organism evidence="1 2">
    <name type="scientific">Spirosoma pollinicola</name>
    <dbReference type="NCBI Taxonomy" id="2057025"/>
    <lineage>
        <taxon>Bacteria</taxon>
        <taxon>Pseudomonadati</taxon>
        <taxon>Bacteroidota</taxon>
        <taxon>Cytophagia</taxon>
        <taxon>Cytophagales</taxon>
        <taxon>Cytophagaceae</taxon>
        <taxon>Spirosoma</taxon>
    </lineage>
</organism>
<evidence type="ECO:0000313" key="2">
    <source>
        <dbReference type="Proteomes" id="UP000232883"/>
    </source>
</evidence>
<name>A0A2K8Z431_9BACT</name>
<protein>
    <submittedName>
        <fullName evidence="1">Uncharacterized protein</fullName>
    </submittedName>
</protein>
<accession>A0A2K8Z431</accession>
<dbReference type="AlphaFoldDB" id="A0A2K8Z431"/>
<gene>
    <name evidence="1" type="ORF">CWM47_24080</name>
</gene>
<reference evidence="1 2" key="1">
    <citation type="submission" date="2017-11" db="EMBL/GenBank/DDBJ databases">
        <title>Taxonomic description and genome sequences of Spirosoma HA7 sp. nov., isolated from pollen microhabitat of Corylus avellana.</title>
        <authorList>
            <person name="Ambika Manirajan B."/>
            <person name="Suarez C."/>
            <person name="Ratering S."/>
            <person name="Geissler-Plaum R."/>
            <person name="Cardinale M."/>
            <person name="Sylvia S."/>
        </authorList>
    </citation>
    <scope>NUCLEOTIDE SEQUENCE [LARGE SCALE GENOMIC DNA]</scope>
    <source>
        <strain evidence="1 2">HA7</strain>
    </source>
</reference>
<sequence length="98" mass="11070">MQGVQRKFLVGQVLSFYQRSHSRPFTFFGPTIISLSDDLMDLEIKCRDEYLPTGVTELNAATQFFSIKEKPSFLGLVEVNTTPLKEGMSEAQSVNFSQ</sequence>
<keyword evidence="2" id="KW-1185">Reference proteome</keyword>
<dbReference type="KEGG" id="spir:CWM47_24080"/>
<evidence type="ECO:0000313" key="1">
    <source>
        <dbReference type="EMBL" id="AUD04656.1"/>
    </source>
</evidence>
<dbReference type="Proteomes" id="UP000232883">
    <property type="component" value="Chromosome"/>
</dbReference>